<dbReference type="Gene3D" id="2.60.120.590">
    <property type="entry name" value="Alpha-ketoglutarate-dependent dioxygenase AlkB-like"/>
    <property type="match status" value="1"/>
</dbReference>
<protein>
    <recommendedName>
        <fullName evidence="6">Fe2OG dioxygenase domain-containing protein</fullName>
    </recommendedName>
</protein>
<dbReference type="InterPro" id="IPR004574">
    <property type="entry name" value="Alkb"/>
</dbReference>
<feature type="binding site" evidence="5">
    <location>
        <position position="231"/>
    </location>
    <ligand>
        <name>Fe cation</name>
        <dbReference type="ChEBI" id="CHEBI:24875"/>
        <note>catalytic</note>
    </ligand>
</feature>
<evidence type="ECO:0000259" key="6">
    <source>
        <dbReference type="PROSITE" id="PS51471"/>
    </source>
</evidence>
<dbReference type="EMBL" id="BDGG01000006">
    <property type="protein sequence ID" value="GAV00440.1"/>
    <property type="molecule type" value="Genomic_DNA"/>
</dbReference>
<dbReference type="InterPro" id="IPR005123">
    <property type="entry name" value="Oxoglu/Fe-dep_dioxygenase_dom"/>
</dbReference>
<dbReference type="InterPro" id="IPR027450">
    <property type="entry name" value="AlkB-like"/>
</dbReference>
<keyword evidence="3" id="KW-0560">Oxidoreductase</keyword>
<dbReference type="GO" id="GO:0005634">
    <property type="term" value="C:nucleus"/>
    <property type="evidence" value="ECO:0007669"/>
    <property type="project" value="TreeGrafter"/>
</dbReference>
<sequence length="339" mass="38272">MATIALPYRGSDAGGESGIKRAFKLCKALKSNHITSAKAAGIKLADPEDPVTWNTISTQRKAVRNERTEDESFQRLGLKSIDQWDIRELNSCPGGLVIRNPFTHEGQERWIKQALLSYPRQEQQVSNLDNHWSYPKSREDVDWWTSSLCDRKKKSSKTVVSFAPIWNLRWITLGYHHDWDTKVYSEAKKTPFPADVSELCCAIAEAAGFPNFSPEAAIVNYYHLDSTLSAHRDVSEPYQEAPLISVSFGQPAFFLIGQRSDVWPDAVVVRSGDVFIMSGESRLAFHAVPKIFQDQASSSAIPLIAHEDRQLSEKVREYLSYSRINFNVRQVLPPGRTSL</sequence>
<comment type="caution">
    <text evidence="7">The sequence shown here is derived from an EMBL/GenBank/DDBJ whole genome shotgun (WGS) entry which is preliminary data.</text>
</comment>
<keyword evidence="2" id="KW-0223">Dioxygenase</keyword>
<dbReference type="PROSITE" id="PS51471">
    <property type="entry name" value="FE2OG_OXY"/>
    <property type="match status" value="1"/>
</dbReference>
<dbReference type="GO" id="GO:0035513">
    <property type="term" value="P:oxidative RNA demethylation"/>
    <property type="evidence" value="ECO:0007669"/>
    <property type="project" value="TreeGrafter"/>
</dbReference>
<proteinExistence type="predicted"/>
<dbReference type="GO" id="GO:0035515">
    <property type="term" value="F:oxidative RNA demethylase activity"/>
    <property type="evidence" value="ECO:0007669"/>
    <property type="project" value="TreeGrafter"/>
</dbReference>
<name>A0A1D1VFP3_RAMVA</name>
<dbReference type="PANTHER" id="PTHR16557">
    <property type="entry name" value="ALKYLATED DNA REPAIR PROTEIN ALKB-RELATED"/>
    <property type="match status" value="1"/>
</dbReference>
<dbReference type="OrthoDB" id="6614653at2759"/>
<dbReference type="GO" id="GO:0005737">
    <property type="term" value="C:cytoplasm"/>
    <property type="evidence" value="ECO:0007669"/>
    <property type="project" value="TreeGrafter"/>
</dbReference>
<evidence type="ECO:0000256" key="3">
    <source>
        <dbReference type="ARBA" id="ARBA00023002"/>
    </source>
</evidence>
<evidence type="ECO:0000256" key="1">
    <source>
        <dbReference type="ARBA" id="ARBA00022723"/>
    </source>
</evidence>
<dbReference type="Pfam" id="PF13532">
    <property type="entry name" value="2OG-FeII_Oxy_2"/>
    <property type="match status" value="1"/>
</dbReference>
<keyword evidence="8" id="KW-1185">Reference proteome</keyword>
<dbReference type="AlphaFoldDB" id="A0A1D1VFP3"/>
<reference evidence="7 8" key="1">
    <citation type="journal article" date="2016" name="Nat. Commun.">
        <title>Extremotolerant tardigrade genome and improved radiotolerance of human cultured cells by tardigrade-unique protein.</title>
        <authorList>
            <person name="Hashimoto T."/>
            <person name="Horikawa D.D."/>
            <person name="Saito Y."/>
            <person name="Kuwahara H."/>
            <person name="Kozuka-Hata H."/>
            <person name="Shin-I T."/>
            <person name="Minakuchi Y."/>
            <person name="Ohishi K."/>
            <person name="Motoyama A."/>
            <person name="Aizu T."/>
            <person name="Enomoto A."/>
            <person name="Kondo K."/>
            <person name="Tanaka S."/>
            <person name="Hara Y."/>
            <person name="Koshikawa S."/>
            <person name="Sagara H."/>
            <person name="Miura T."/>
            <person name="Yokobori S."/>
            <person name="Miyagawa K."/>
            <person name="Suzuki Y."/>
            <person name="Kubo T."/>
            <person name="Oyama M."/>
            <person name="Kohara Y."/>
            <person name="Fujiyama A."/>
            <person name="Arakawa K."/>
            <person name="Katayama T."/>
            <person name="Toyoda A."/>
            <person name="Kunieda T."/>
        </authorList>
    </citation>
    <scope>NUCLEOTIDE SEQUENCE [LARGE SCALE GENOMIC DNA]</scope>
    <source>
        <strain evidence="7 8">YOKOZUNA-1</strain>
    </source>
</reference>
<evidence type="ECO:0000313" key="8">
    <source>
        <dbReference type="Proteomes" id="UP000186922"/>
    </source>
</evidence>
<dbReference type="STRING" id="947166.A0A1D1VFP3"/>
<feature type="binding site" evidence="5">
    <location>
        <position position="233"/>
    </location>
    <ligand>
        <name>Fe cation</name>
        <dbReference type="ChEBI" id="CHEBI:24875"/>
        <note>catalytic</note>
    </ligand>
</feature>
<evidence type="ECO:0000256" key="4">
    <source>
        <dbReference type="ARBA" id="ARBA00023004"/>
    </source>
</evidence>
<dbReference type="GO" id="GO:0008198">
    <property type="term" value="F:ferrous iron binding"/>
    <property type="evidence" value="ECO:0007669"/>
    <property type="project" value="TreeGrafter"/>
</dbReference>
<keyword evidence="1 5" id="KW-0479">Metal-binding</keyword>
<dbReference type="SUPFAM" id="SSF51197">
    <property type="entry name" value="Clavaminate synthase-like"/>
    <property type="match status" value="1"/>
</dbReference>
<dbReference type="GO" id="GO:0035516">
    <property type="term" value="F:broad specificity oxidative DNA demethylase activity"/>
    <property type="evidence" value="ECO:0007669"/>
    <property type="project" value="TreeGrafter"/>
</dbReference>
<comment type="cofactor">
    <cofactor evidence="5">
        <name>Fe(2+)</name>
        <dbReference type="ChEBI" id="CHEBI:29033"/>
    </cofactor>
    <text evidence="5">Binds 1 Fe(2+) ion per subunit.</text>
</comment>
<accession>A0A1D1VFP3</accession>
<evidence type="ECO:0000313" key="7">
    <source>
        <dbReference type="EMBL" id="GAV00440.1"/>
    </source>
</evidence>
<dbReference type="Proteomes" id="UP000186922">
    <property type="component" value="Unassembled WGS sequence"/>
</dbReference>
<dbReference type="PANTHER" id="PTHR16557:SF2">
    <property type="entry name" value="NUCLEIC ACID DIOXYGENASE ALKBH1"/>
    <property type="match status" value="1"/>
</dbReference>
<evidence type="ECO:0000256" key="2">
    <source>
        <dbReference type="ARBA" id="ARBA00022964"/>
    </source>
</evidence>
<feature type="binding site" evidence="5">
    <location>
        <position position="286"/>
    </location>
    <ligand>
        <name>Fe cation</name>
        <dbReference type="ChEBI" id="CHEBI:24875"/>
        <note>catalytic</note>
    </ligand>
</feature>
<keyword evidence="4 5" id="KW-0408">Iron</keyword>
<dbReference type="InterPro" id="IPR037151">
    <property type="entry name" value="AlkB-like_sf"/>
</dbReference>
<organism evidence="7 8">
    <name type="scientific">Ramazzottius varieornatus</name>
    <name type="common">Water bear</name>
    <name type="synonym">Tardigrade</name>
    <dbReference type="NCBI Taxonomy" id="947166"/>
    <lineage>
        <taxon>Eukaryota</taxon>
        <taxon>Metazoa</taxon>
        <taxon>Ecdysozoa</taxon>
        <taxon>Tardigrada</taxon>
        <taxon>Eutardigrada</taxon>
        <taxon>Parachela</taxon>
        <taxon>Hypsibioidea</taxon>
        <taxon>Ramazzottiidae</taxon>
        <taxon>Ramazzottius</taxon>
    </lineage>
</organism>
<evidence type="ECO:0000256" key="5">
    <source>
        <dbReference type="PIRSR" id="PIRSR604574-2"/>
    </source>
</evidence>
<feature type="domain" description="Fe2OG dioxygenase" evidence="6">
    <location>
        <begin position="213"/>
        <end position="332"/>
    </location>
</feature>
<gene>
    <name evidence="7" type="primary">RvY_11287-1</name>
    <name evidence="7" type="synonym">RvY_11287.1</name>
    <name evidence="7" type="ORF">RvY_11287</name>
</gene>